<protein>
    <submittedName>
        <fullName evidence="2">Uncharacterized protein</fullName>
    </submittedName>
</protein>
<evidence type="ECO:0000313" key="3">
    <source>
        <dbReference type="Proteomes" id="UP000198656"/>
    </source>
</evidence>
<evidence type="ECO:0000256" key="1">
    <source>
        <dbReference type="SAM" id="MobiDB-lite"/>
    </source>
</evidence>
<evidence type="ECO:0000313" key="2">
    <source>
        <dbReference type="EMBL" id="SDH83533.1"/>
    </source>
</evidence>
<gene>
    <name evidence="2" type="ORF">SAMN05443529_12021</name>
</gene>
<proteinExistence type="predicted"/>
<dbReference type="RefSeq" id="WP_092334654.1">
    <property type="nucleotide sequence ID" value="NZ_FNCP01000020.1"/>
</dbReference>
<dbReference type="Proteomes" id="UP000198656">
    <property type="component" value="Unassembled WGS sequence"/>
</dbReference>
<dbReference type="STRING" id="1121419.SAMN05443529_12021"/>
<sequence>MSKNKSLSDDLELISLDIETIRSDAGKRSDSNSNTNQSGIEMLNEGFGISLEYFTKNKDSKESSDKVD</sequence>
<name>A0A1G8FMZ1_9FIRM</name>
<accession>A0A1G8FMZ1</accession>
<reference evidence="3" key="1">
    <citation type="submission" date="2016-10" db="EMBL/GenBank/DDBJ databases">
        <authorList>
            <person name="Varghese N."/>
            <person name="Submissions S."/>
        </authorList>
    </citation>
    <scope>NUCLEOTIDE SEQUENCE [LARGE SCALE GENOMIC DNA]</scope>
    <source>
        <strain evidence="3">DSM 8344</strain>
    </source>
</reference>
<organism evidence="2 3">
    <name type="scientific">Desulfosporosinus hippei DSM 8344</name>
    <dbReference type="NCBI Taxonomy" id="1121419"/>
    <lineage>
        <taxon>Bacteria</taxon>
        <taxon>Bacillati</taxon>
        <taxon>Bacillota</taxon>
        <taxon>Clostridia</taxon>
        <taxon>Eubacteriales</taxon>
        <taxon>Desulfitobacteriaceae</taxon>
        <taxon>Desulfosporosinus</taxon>
    </lineage>
</organism>
<feature type="region of interest" description="Disordered" evidence="1">
    <location>
        <begin position="22"/>
        <end position="41"/>
    </location>
</feature>
<dbReference type="EMBL" id="FNCP01000020">
    <property type="protein sequence ID" value="SDH83533.1"/>
    <property type="molecule type" value="Genomic_DNA"/>
</dbReference>
<dbReference type="AlphaFoldDB" id="A0A1G8FMZ1"/>
<keyword evidence="3" id="KW-1185">Reference proteome</keyword>